<keyword evidence="2" id="KW-1185">Reference proteome</keyword>
<dbReference type="AlphaFoldDB" id="A0A0R3LTH3"/>
<sequence>MKERFPAAGLALAAPVVAGCTRQLALSYIGGQFMSVRPFADYVHDWETPALAAEVHRILASIGAPPIDDHGLFTFQKILYRRYFDYDARGQIILTCRCILESEGNEGAFAEPFVGAVYGVCSKQSFADRGLDLVAAFDQIPLQDIVKTMRGLDLFKESSIRHYLSMIVENKVRKILFPPQPEPPPKPSRRERIAADKRAAAAARNRNVERKMDLGRKLATLRDVMPNNRRFGAAVRKQFDLHDPLEVAEMARVARRYGDRPEIFRKVGWRVLVELASSATSEAKCREFEARIAAGECVNGAEVIRARTPIGVRRRGRFNLRAKIC</sequence>
<name>A0A0R3LTH3_9BRAD</name>
<comment type="caution">
    <text evidence="1">The sequence shown here is derived from an EMBL/GenBank/DDBJ whole genome shotgun (WGS) entry which is preliminary data.</text>
</comment>
<dbReference type="EMBL" id="LLXZ01000049">
    <property type="protein sequence ID" value="KRR11297.1"/>
    <property type="molecule type" value="Genomic_DNA"/>
</dbReference>
<gene>
    <name evidence="1" type="ORF">CQ12_05575</name>
</gene>
<dbReference type="PROSITE" id="PS51257">
    <property type="entry name" value="PROKAR_LIPOPROTEIN"/>
    <property type="match status" value="1"/>
</dbReference>
<evidence type="ECO:0000313" key="1">
    <source>
        <dbReference type="EMBL" id="KRR11297.1"/>
    </source>
</evidence>
<protein>
    <submittedName>
        <fullName evidence="1">Uncharacterized protein</fullName>
    </submittedName>
</protein>
<dbReference type="RefSeq" id="WP_057834794.1">
    <property type="nucleotide sequence ID" value="NZ_LLXZ01000049.1"/>
</dbReference>
<reference evidence="1 2" key="1">
    <citation type="submission" date="2014-03" db="EMBL/GenBank/DDBJ databases">
        <title>Bradyrhizobium valentinum sp. nov., isolated from effective nodules of Lupinus mariae-josephae, a lupine endemic of basic-lime soils in Eastern Spain.</title>
        <authorList>
            <person name="Duran D."/>
            <person name="Rey L."/>
            <person name="Navarro A."/>
            <person name="Busquets A."/>
            <person name="Imperial J."/>
            <person name="Ruiz-Argueso T."/>
        </authorList>
    </citation>
    <scope>NUCLEOTIDE SEQUENCE [LARGE SCALE GENOMIC DNA]</scope>
    <source>
        <strain evidence="1 2">PAC68</strain>
    </source>
</reference>
<accession>A0A0R3LTH3</accession>
<dbReference type="OrthoDB" id="8253079at2"/>
<evidence type="ECO:0000313" key="2">
    <source>
        <dbReference type="Proteomes" id="UP000050863"/>
    </source>
</evidence>
<dbReference type="STRING" id="280332.CQ12_05575"/>
<proteinExistence type="predicted"/>
<organism evidence="1 2">
    <name type="scientific">Bradyrhizobium jicamae</name>
    <dbReference type="NCBI Taxonomy" id="280332"/>
    <lineage>
        <taxon>Bacteria</taxon>
        <taxon>Pseudomonadati</taxon>
        <taxon>Pseudomonadota</taxon>
        <taxon>Alphaproteobacteria</taxon>
        <taxon>Hyphomicrobiales</taxon>
        <taxon>Nitrobacteraceae</taxon>
        <taxon>Bradyrhizobium</taxon>
    </lineage>
</organism>
<dbReference type="Proteomes" id="UP000050863">
    <property type="component" value="Unassembled WGS sequence"/>
</dbReference>